<comment type="caution">
    <text evidence="3">The sequence shown here is derived from an EMBL/GenBank/DDBJ whole genome shotgun (WGS) entry which is preliminary data.</text>
</comment>
<feature type="coiled-coil region" evidence="1">
    <location>
        <begin position="975"/>
        <end position="1002"/>
    </location>
</feature>
<feature type="compositionally biased region" description="Basic and acidic residues" evidence="2">
    <location>
        <begin position="388"/>
        <end position="413"/>
    </location>
</feature>
<organism evidence="3 4">
    <name type="scientific">Giardia muris</name>
    <dbReference type="NCBI Taxonomy" id="5742"/>
    <lineage>
        <taxon>Eukaryota</taxon>
        <taxon>Metamonada</taxon>
        <taxon>Diplomonadida</taxon>
        <taxon>Hexamitidae</taxon>
        <taxon>Giardiinae</taxon>
        <taxon>Giardia</taxon>
    </lineage>
</organism>
<dbReference type="VEuPathDB" id="GiardiaDB:GMRT_13996"/>
<dbReference type="OrthoDB" id="10285183at2759"/>
<keyword evidence="1" id="KW-0175">Coiled coil</keyword>
<dbReference type="PANTHER" id="PTHR19932:SF10">
    <property type="entry name" value="WD REPEAT AND HMG-BOX DNA-BINDING PROTEIN 1"/>
    <property type="match status" value="1"/>
</dbReference>
<evidence type="ECO:0000313" key="3">
    <source>
        <dbReference type="EMBL" id="TNJ29608.1"/>
    </source>
</evidence>
<feature type="compositionally biased region" description="Low complexity" evidence="2">
    <location>
        <begin position="414"/>
        <end position="426"/>
    </location>
</feature>
<dbReference type="AlphaFoldDB" id="A0A4Z1T1N2"/>
<protein>
    <recommendedName>
        <fullName evidence="5">Minichromosome loss protein Mcl1 middle region domain-containing protein</fullName>
    </recommendedName>
</protein>
<evidence type="ECO:0000256" key="1">
    <source>
        <dbReference type="SAM" id="Coils"/>
    </source>
</evidence>
<evidence type="ECO:0000313" key="4">
    <source>
        <dbReference type="Proteomes" id="UP000315496"/>
    </source>
</evidence>
<dbReference type="PANTHER" id="PTHR19932">
    <property type="entry name" value="WD REPEAT AND HMG-BOX DNA BINDING PROTEIN"/>
    <property type="match status" value="1"/>
</dbReference>
<feature type="compositionally biased region" description="Polar residues" evidence="2">
    <location>
        <begin position="1067"/>
        <end position="1083"/>
    </location>
</feature>
<feature type="region of interest" description="Disordered" evidence="2">
    <location>
        <begin position="1004"/>
        <end position="1083"/>
    </location>
</feature>
<dbReference type="GO" id="GO:0043596">
    <property type="term" value="C:nuclear replication fork"/>
    <property type="evidence" value="ECO:0007669"/>
    <property type="project" value="TreeGrafter"/>
</dbReference>
<name>A0A4Z1T1N2_GIAMU</name>
<feature type="compositionally biased region" description="Low complexity" evidence="2">
    <location>
        <begin position="1026"/>
        <end position="1037"/>
    </location>
</feature>
<dbReference type="EMBL" id="VDLU01000001">
    <property type="protein sequence ID" value="TNJ29608.1"/>
    <property type="molecule type" value="Genomic_DNA"/>
</dbReference>
<dbReference type="GO" id="GO:0006281">
    <property type="term" value="P:DNA repair"/>
    <property type="evidence" value="ECO:0007669"/>
    <property type="project" value="TreeGrafter"/>
</dbReference>
<dbReference type="GO" id="GO:0006261">
    <property type="term" value="P:DNA-templated DNA replication"/>
    <property type="evidence" value="ECO:0007669"/>
    <property type="project" value="TreeGrafter"/>
</dbReference>
<gene>
    <name evidence="3" type="ORF">GMRT_13996</name>
</gene>
<feature type="compositionally biased region" description="Polar residues" evidence="2">
    <location>
        <begin position="1038"/>
        <end position="1048"/>
    </location>
</feature>
<reference evidence="3 4" key="1">
    <citation type="submission" date="2019-05" db="EMBL/GenBank/DDBJ databases">
        <title>The compact genome of Giardia muris reveals important steps in the evolution of intestinal protozoan parasites.</title>
        <authorList>
            <person name="Xu F."/>
            <person name="Jimenez-Gonzalez A."/>
            <person name="Einarsson E."/>
            <person name="Astvaldsson A."/>
            <person name="Peirasmaki D."/>
            <person name="Eckmann L."/>
            <person name="Andersson J.O."/>
            <person name="Svard S.G."/>
            <person name="Jerlstrom-Hultqvist J."/>
        </authorList>
    </citation>
    <scope>NUCLEOTIDE SEQUENCE [LARGE SCALE GENOMIC DNA]</scope>
    <source>
        <strain evidence="3 4">Roberts-Thomson</strain>
    </source>
</reference>
<evidence type="ECO:0000256" key="2">
    <source>
        <dbReference type="SAM" id="MobiDB-lite"/>
    </source>
</evidence>
<dbReference type="Proteomes" id="UP000315496">
    <property type="component" value="Chromosome 1"/>
</dbReference>
<feature type="region of interest" description="Disordered" evidence="2">
    <location>
        <begin position="348"/>
        <end position="427"/>
    </location>
</feature>
<feature type="compositionally biased region" description="Polar residues" evidence="2">
    <location>
        <begin position="1004"/>
        <end position="1016"/>
    </location>
</feature>
<dbReference type="GO" id="GO:0003682">
    <property type="term" value="F:chromatin binding"/>
    <property type="evidence" value="ECO:0007669"/>
    <property type="project" value="TreeGrafter"/>
</dbReference>
<accession>A0A4Z1T1N2</accession>
<keyword evidence="4" id="KW-1185">Reference proteome</keyword>
<proteinExistence type="predicted"/>
<sequence>MLLGEELDYTLAGHVGGRLVVTRDEGGLCFVDKDRLTTPFLTTTSAITAFDTYENYLAYATGEEFGLARFDIDLGVVVSVIGMSSLPIPITVIRLASSLLYLGTNNGTCYELSLPSEEDDVALTKALHAQPQVICQLKDAITSIRLCDERVLITSQAGHISLHLRGSTEAIFTTRLVSLSSLPSKVLQASDLIGADLGPHYLVLPGVLSLRSLSNPRVELCKASDDNGGDEWLTVSCRFLHLDERVLQTHLTCVQRKGDEARVSIYRLDTASNRRISLLMTKKLGLVSVVWHHTVIHDQLVSLSVLFTSPEGRFLEVIPDFYKLSPDELGEEEQPDISLAQIITKELNAARGKEESTHPVPTRRHKRREKEPARKINGIHEINDSSDSGDHPDVTERSRTSKPAHVNEQHNELSLDSTSKATSSDSDTGEVLEISLNREQTTSIFVEAILQQLQRHQSHDVTPLILPMFLVICNGKTHSSRDFATLRQRVNALRGAARALLCWNAHGTIEMSAADGGNYTVYCAPSTGGVRSVSFAHLPIHAAMCGTAYATLRMDEIRVVALVPPEDPFVGSAGGEWRVVFSGVSPCACAVGGPSYAAVCFEDGTVSAYCNGFVSYSATLASGVQMLLMDGPHLFVVSGSFFTLVDVEARRTLISGMLPVSGSQLLWGGTDEGCICVYSNKGILYVLNIQSLFSSSTYNWAPVFSSIECEQHRIKAIQDKIKRFYERGEKKDGITHGDLVTLSPMQYIPIYISLRTAEMACITTPTKASTKLAALVQRAARSSKAERQRLVAPSRLREACEDDLSLLGMQVEKPELPITGLPDVSILSLSPPINGNDDDIDRKERLLALQEIRLNSILAFCVEEKTIYGEEVDYDKRILEYMKECLIADLVGRAAAAVRLLRTRKLMVGAASLFASKGNMALADAVTALAHDTFGEYGSADIYSIRHVQTIPEGVTVAGGRSAWALKANALSSGHAVAQVQLRNLEQRYRQTLDDLNHHLAQAQSLSERASASPSPKVSRKNEALASTSMPMSTMASEVTTTQGNEPSSPKKPSIVVTTLPKAQPARSGTLSALQQLSDTLRK</sequence>
<evidence type="ECO:0008006" key="5">
    <source>
        <dbReference type="Google" id="ProtNLM"/>
    </source>
</evidence>
<dbReference type="GO" id="GO:0000278">
    <property type="term" value="P:mitotic cell cycle"/>
    <property type="evidence" value="ECO:0007669"/>
    <property type="project" value="TreeGrafter"/>
</dbReference>